<keyword evidence="2 6" id="KW-0808">Transferase</keyword>
<evidence type="ECO:0000256" key="1">
    <source>
        <dbReference type="ARBA" id="ARBA00001938"/>
    </source>
</evidence>
<dbReference type="OrthoDB" id="15567at2759"/>
<dbReference type="InterPro" id="IPR023213">
    <property type="entry name" value="CAT-like_dom_sf"/>
</dbReference>
<reference evidence="6 7" key="1">
    <citation type="journal article" date="2019" name="Nat. Ecol. Evol.">
        <title>Megaphylogeny resolves global patterns of mushroom evolution.</title>
        <authorList>
            <person name="Varga T."/>
            <person name="Krizsan K."/>
            <person name="Foldi C."/>
            <person name="Dima B."/>
            <person name="Sanchez-Garcia M."/>
            <person name="Sanchez-Ramirez S."/>
            <person name="Szollosi G.J."/>
            <person name="Szarkandi J.G."/>
            <person name="Papp V."/>
            <person name="Albert L."/>
            <person name="Andreopoulos W."/>
            <person name="Angelini C."/>
            <person name="Antonin V."/>
            <person name="Barry K.W."/>
            <person name="Bougher N.L."/>
            <person name="Buchanan P."/>
            <person name="Buyck B."/>
            <person name="Bense V."/>
            <person name="Catcheside P."/>
            <person name="Chovatia M."/>
            <person name="Cooper J."/>
            <person name="Damon W."/>
            <person name="Desjardin D."/>
            <person name="Finy P."/>
            <person name="Geml J."/>
            <person name="Haridas S."/>
            <person name="Hughes K."/>
            <person name="Justo A."/>
            <person name="Karasinski D."/>
            <person name="Kautmanova I."/>
            <person name="Kiss B."/>
            <person name="Kocsube S."/>
            <person name="Kotiranta H."/>
            <person name="LaButti K.M."/>
            <person name="Lechner B.E."/>
            <person name="Liimatainen K."/>
            <person name="Lipzen A."/>
            <person name="Lukacs Z."/>
            <person name="Mihaltcheva S."/>
            <person name="Morgado L.N."/>
            <person name="Niskanen T."/>
            <person name="Noordeloos M.E."/>
            <person name="Ohm R.A."/>
            <person name="Ortiz-Santana B."/>
            <person name="Ovrebo C."/>
            <person name="Racz N."/>
            <person name="Riley R."/>
            <person name="Savchenko A."/>
            <person name="Shiryaev A."/>
            <person name="Soop K."/>
            <person name="Spirin V."/>
            <person name="Szebenyi C."/>
            <person name="Tomsovsky M."/>
            <person name="Tulloss R.E."/>
            <person name="Uehling J."/>
            <person name="Grigoriev I.V."/>
            <person name="Vagvolgyi C."/>
            <person name="Papp T."/>
            <person name="Martin F.M."/>
            <person name="Miettinen O."/>
            <person name="Hibbett D.S."/>
            <person name="Nagy L.G."/>
        </authorList>
    </citation>
    <scope>NUCLEOTIDE SEQUENCE [LARGE SCALE GENOMIC DNA]</scope>
    <source>
        <strain evidence="6 7">CBS 121175</strain>
    </source>
</reference>
<dbReference type="STRING" id="230819.A0A5C3K9H8"/>
<feature type="region of interest" description="Disordered" evidence="4">
    <location>
        <begin position="78"/>
        <end position="144"/>
    </location>
</feature>
<evidence type="ECO:0000256" key="4">
    <source>
        <dbReference type="SAM" id="MobiDB-lite"/>
    </source>
</evidence>
<evidence type="ECO:0000256" key="3">
    <source>
        <dbReference type="ARBA" id="ARBA00023315"/>
    </source>
</evidence>
<comment type="cofactor">
    <cofactor evidence="1">
        <name>(R)-lipoate</name>
        <dbReference type="ChEBI" id="CHEBI:83088"/>
    </cofactor>
</comment>
<gene>
    <name evidence="6" type="ORF">FA15DRAFT_661954</name>
</gene>
<organism evidence="6 7">
    <name type="scientific">Coprinopsis marcescibilis</name>
    <name type="common">Agaric fungus</name>
    <name type="synonym">Psathyrella marcescibilis</name>
    <dbReference type="NCBI Taxonomy" id="230819"/>
    <lineage>
        <taxon>Eukaryota</taxon>
        <taxon>Fungi</taxon>
        <taxon>Dikarya</taxon>
        <taxon>Basidiomycota</taxon>
        <taxon>Agaricomycotina</taxon>
        <taxon>Agaricomycetes</taxon>
        <taxon>Agaricomycetidae</taxon>
        <taxon>Agaricales</taxon>
        <taxon>Agaricineae</taxon>
        <taxon>Psathyrellaceae</taxon>
        <taxon>Coprinopsis</taxon>
    </lineage>
</organism>
<name>A0A5C3K9H8_COPMA</name>
<dbReference type="GO" id="GO:0016407">
    <property type="term" value="F:acetyltransferase activity"/>
    <property type="evidence" value="ECO:0007669"/>
    <property type="project" value="TreeGrafter"/>
</dbReference>
<dbReference type="AlphaFoldDB" id="A0A5C3K9H8"/>
<sequence>MCVVQYVPGLEGSFSGVTLPPSSSTTTATATAHTECHTIAPNPSHFALAYDSTSDAQSIAGGVKEILVQEGEIGKSLKTRRSWTTPGAAHQNIQERPHRILATSSKSEPPKQPLRSLDLSDPNTPRELGSSPRSRSGEAAPLRASDMLKIKANKTPGRRAAQPLLAQSSSKADVLATRSVKHLVKEVGVDLGLLPAGSGKEDRIEDVLAYLQRASSAVRPEAPAQVNAPAQDKDVVVKLGRTRYNMWKAMVKSLEIPHFVYNYTTFYPHLTSGYPLPPTFQVLPWPTDHALQSMLEWPLFRSSIAPTTGPSKPTLTLKHLSYLGRQTPCALSPKEMPKRGGTITVSNVGAVSQGEWASPILVPGGGVAIVALGKAQWVWDVDRENGEGERRLKLNISWSADHRVVEGAELAAFVESWRSYVENPTRLVAEGV</sequence>
<protein>
    <submittedName>
        <fullName evidence="6">CoA-dependent acyltransferase</fullName>
    </submittedName>
</protein>
<dbReference type="EMBL" id="ML210661">
    <property type="protein sequence ID" value="TFK16720.1"/>
    <property type="molecule type" value="Genomic_DNA"/>
</dbReference>
<keyword evidence="7" id="KW-1185">Reference proteome</keyword>
<dbReference type="Gene3D" id="3.30.559.10">
    <property type="entry name" value="Chloramphenicol acetyltransferase-like domain"/>
    <property type="match status" value="1"/>
</dbReference>
<evidence type="ECO:0000256" key="2">
    <source>
        <dbReference type="ARBA" id="ARBA00022679"/>
    </source>
</evidence>
<dbReference type="InterPro" id="IPR050743">
    <property type="entry name" value="2-oxoacid_DH_E2_comp"/>
</dbReference>
<proteinExistence type="predicted"/>
<dbReference type="InterPro" id="IPR001078">
    <property type="entry name" value="2-oxoacid_DH_actylTfrase"/>
</dbReference>
<evidence type="ECO:0000259" key="5">
    <source>
        <dbReference type="Pfam" id="PF00198"/>
    </source>
</evidence>
<dbReference type="GO" id="GO:0031405">
    <property type="term" value="F:lipoic acid binding"/>
    <property type="evidence" value="ECO:0007669"/>
    <property type="project" value="TreeGrafter"/>
</dbReference>
<dbReference type="SUPFAM" id="SSF52777">
    <property type="entry name" value="CoA-dependent acyltransferases"/>
    <property type="match status" value="1"/>
</dbReference>
<evidence type="ECO:0000313" key="6">
    <source>
        <dbReference type="EMBL" id="TFK16720.1"/>
    </source>
</evidence>
<dbReference type="Proteomes" id="UP000307440">
    <property type="component" value="Unassembled WGS sequence"/>
</dbReference>
<dbReference type="PANTHER" id="PTHR43178:SF5">
    <property type="entry name" value="LIPOAMIDE ACYLTRANSFERASE COMPONENT OF BRANCHED-CHAIN ALPHA-KETO ACID DEHYDROGENASE COMPLEX, MITOCHONDRIAL"/>
    <property type="match status" value="1"/>
</dbReference>
<feature type="domain" description="2-oxoacid dehydrogenase acyltransferase catalytic" evidence="5">
    <location>
        <begin position="330"/>
        <end position="428"/>
    </location>
</feature>
<accession>A0A5C3K9H8</accession>
<dbReference type="GO" id="GO:0005739">
    <property type="term" value="C:mitochondrion"/>
    <property type="evidence" value="ECO:0007669"/>
    <property type="project" value="TreeGrafter"/>
</dbReference>
<dbReference type="Pfam" id="PF00198">
    <property type="entry name" value="2-oxoacid_dh"/>
    <property type="match status" value="1"/>
</dbReference>
<evidence type="ECO:0000313" key="7">
    <source>
        <dbReference type="Proteomes" id="UP000307440"/>
    </source>
</evidence>
<keyword evidence="3 6" id="KW-0012">Acyltransferase</keyword>
<dbReference type="PANTHER" id="PTHR43178">
    <property type="entry name" value="DIHYDROLIPOAMIDE ACETYLTRANSFERASE COMPONENT OF PYRUVATE DEHYDROGENASE COMPLEX"/>
    <property type="match status" value="1"/>
</dbReference>